<dbReference type="InterPro" id="IPR005508">
    <property type="entry name" value="At2g31720-like"/>
</dbReference>
<evidence type="ECO:0000313" key="7">
    <source>
        <dbReference type="EMBL" id="KAG5620582.1"/>
    </source>
</evidence>
<keyword evidence="4" id="KW-0804">Transcription</keyword>
<dbReference type="Proteomes" id="UP000824120">
    <property type="component" value="Chromosome 2"/>
</dbReference>
<dbReference type="Gene3D" id="2.40.330.10">
    <property type="entry name" value="DNA-binding pseudobarrel domain"/>
    <property type="match status" value="1"/>
</dbReference>
<dbReference type="SUPFAM" id="SSF101936">
    <property type="entry name" value="DNA-binding pseudobarrel domain"/>
    <property type="match status" value="1"/>
</dbReference>
<dbReference type="Pfam" id="PF03754">
    <property type="entry name" value="At2g31720-like"/>
    <property type="match status" value="1"/>
</dbReference>
<dbReference type="GO" id="GO:0003677">
    <property type="term" value="F:DNA binding"/>
    <property type="evidence" value="ECO:0007669"/>
    <property type="project" value="UniProtKB-KW"/>
</dbReference>
<organism evidence="7 8">
    <name type="scientific">Solanum commersonii</name>
    <name type="common">Commerson's wild potato</name>
    <name type="synonym">Commerson's nightshade</name>
    <dbReference type="NCBI Taxonomy" id="4109"/>
    <lineage>
        <taxon>Eukaryota</taxon>
        <taxon>Viridiplantae</taxon>
        <taxon>Streptophyta</taxon>
        <taxon>Embryophyta</taxon>
        <taxon>Tracheophyta</taxon>
        <taxon>Spermatophyta</taxon>
        <taxon>Magnoliopsida</taxon>
        <taxon>eudicotyledons</taxon>
        <taxon>Gunneridae</taxon>
        <taxon>Pentapetalae</taxon>
        <taxon>asterids</taxon>
        <taxon>lamiids</taxon>
        <taxon>Solanales</taxon>
        <taxon>Solanaceae</taxon>
        <taxon>Solanoideae</taxon>
        <taxon>Solaneae</taxon>
        <taxon>Solanum</taxon>
    </lineage>
</organism>
<evidence type="ECO:0000256" key="6">
    <source>
        <dbReference type="SAM" id="MobiDB-lite"/>
    </source>
</evidence>
<accession>A0A9J6A7F3</accession>
<gene>
    <name evidence="7" type="ORF">H5410_005800</name>
</gene>
<evidence type="ECO:0000256" key="2">
    <source>
        <dbReference type="ARBA" id="ARBA00023015"/>
    </source>
</evidence>
<dbReference type="EMBL" id="JACXVP010000002">
    <property type="protein sequence ID" value="KAG5620582.1"/>
    <property type="molecule type" value="Genomic_DNA"/>
</dbReference>
<keyword evidence="8" id="KW-1185">Reference proteome</keyword>
<dbReference type="PANTHER" id="PTHR31541">
    <property type="entry name" value="B3 DOMAIN PLANT PROTEIN-RELATED"/>
    <property type="match status" value="1"/>
</dbReference>
<reference evidence="7 8" key="1">
    <citation type="submission" date="2020-09" db="EMBL/GenBank/DDBJ databases">
        <title>De no assembly of potato wild relative species, Solanum commersonii.</title>
        <authorList>
            <person name="Cho K."/>
        </authorList>
    </citation>
    <scope>NUCLEOTIDE SEQUENCE [LARGE SCALE GENOMIC DNA]</scope>
    <source>
        <strain evidence="7">LZ3.2</strain>
        <tissue evidence="7">Leaf</tissue>
    </source>
</reference>
<dbReference type="GO" id="GO:0005634">
    <property type="term" value="C:nucleus"/>
    <property type="evidence" value="ECO:0007669"/>
    <property type="project" value="UniProtKB-SubCell"/>
</dbReference>
<evidence type="ECO:0000256" key="3">
    <source>
        <dbReference type="ARBA" id="ARBA00023125"/>
    </source>
</evidence>
<feature type="region of interest" description="Disordered" evidence="6">
    <location>
        <begin position="37"/>
        <end position="56"/>
    </location>
</feature>
<dbReference type="InterPro" id="IPR015300">
    <property type="entry name" value="DNA-bd_pseudobarrel_sf"/>
</dbReference>
<evidence type="ECO:0000256" key="5">
    <source>
        <dbReference type="ARBA" id="ARBA00023242"/>
    </source>
</evidence>
<comment type="subcellular location">
    <subcellularLocation>
        <location evidence="1">Nucleus</location>
    </subcellularLocation>
</comment>
<evidence type="ECO:0000313" key="8">
    <source>
        <dbReference type="Proteomes" id="UP000824120"/>
    </source>
</evidence>
<keyword evidence="2" id="KW-0805">Transcription regulation</keyword>
<sequence length="357" mass="42154">MPSQSTSWTKGLNIRISLKRKTIEAVDEDLSMERNKTQTLLDEKQGKLEDREKKTETLLNEKQSKWKDRERKRRKIKPIIDPPVLTDELKEKISRMGVQISQVKLVIQKVLYDTDLSYKHLRLSIPVNQVENKDFLTPQQKMVLETRDIVSNKKSKIQFNLIEPSLEQTKIHLAKWDMSNSSNYVLLNDWVQVVERNNLKSGMVVQLWSFHQDLLLLSNSFSIYLCYWRFSFSMGILKEDDSGGSKEESCITDSECVDDEEHEKDEAFRKNPYMCEHSVDHYYYLLPRAKRSKIFTRKKPPTVIPSQEKGLEIRITLKRKTDEIVDEDLSMAKKKTEILLDEKQSKREDRVKKRRKN</sequence>
<dbReference type="PANTHER" id="PTHR31541:SF62">
    <property type="entry name" value="TF-B3 DOMAIN-CONTAINING PROTEIN"/>
    <property type="match status" value="1"/>
</dbReference>
<evidence type="ECO:0008006" key="9">
    <source>
        <dbReference type="Google" id="ProtNLM"/>
    </source>
</evidence>
<comment type="caution">
    <text evidence="7">The sequence shown here is derived from an EMBL/GenBank/DDBJ whole genome shotgun (WGS) entry which is preliminary data.</text>
</comment>
<evidence type="ECO:0000256" key="4">
    <source>
        <dbReference type="ARBA" id="ARBA00023163"/>
    </source>
</evidence>
<proteinExistence type="predicted"/>
<keyword evidence="5" id="KW-0539">Nucleus</keyword>
<name>A0A9J6A7F3_SOLCO</name>
<evidence type="ECO:0000256" key="1">
    <source>
        <dbReference type="ARBA" id="ARBA00004123"/>
    </source>
</evidence>
<protein>
    <recommendedName>
        <fullName evidence="9">B3 domain-containing protein</fullName>
    </recommendedName>
</protein>
<dbReference type="AlphaFoldDB" id="A0A9J6A7F3"/>
<keyword evidence="3" id="KW-0238">DNA-binding</keyword>